<dbReference type="GO" id="GO:0007165">
    <property type="term" value="P:signal transduction"/>
    <property type="evidence" value="ECO:0007669"/>
    <property type="project" value="TreeGrafter"/>
</dbReference>
<dbReference type="EMBL" id="OX597829">
    <property type="protein sequence ID" value="CAI9734363.1"/>
    <property type="molecule type" value="Genomic_DNA"/>
</dbReference>
<dbReference type="PANTHER" id="PTHR23192:SF87">
    <property type="entry name" value="AMASSIN-3"/>
    <property type="match status" value="1"/>
</dbReference>
<evidence type="ECO:0000313" key="5">
    <source>
        <dbReference type="EMBL" id="CAI9734363.1"/>
    </source>
</evidence>
<dbReference type="PROSITE" id="PS51132">
    <property type="entry name" value="OLF"/>
    <property type="match status" value="1"/>
</dbReference>
<dbReference type="PANTHER" id="PTHR23192">
    <property type="entry name" value="OLFACTOMEDIN-RELATED"/>
    <property type="match status" value="1"/>
</dbReference>
<evidence type="ECO:0000256" key="2">
    <source>
        <dbReference type="ARBA" id="ARBA00022525"/>
    </source>
</evidence>
<dbReference type="InterPro" id="IPR050605">
    <property type="entry name" value="Olfactomedin-like_domain"/>
</dbReference>
<comment type="subcellular location">
    <subcellularLocation>
        <location evidence="1">Secreted</location>
    </subcellularLocation>
</comment>
<feature type="domain" description="Olfactomedin-like" evidence="4">
    <location>
        <begin position="180"/>
        <end position="441"/>
    </location>
</feature>
<keyword evidence="6" id="KW-1185">Reference proteome</keyword>
<sequence>MKLAEDVPDARNAPRALEKSYEYVHWFMEEGILGYCVFIDECTTLDNMGKAATKQPYPYDTNAGQAQKHFKIACGQGSASNFTLEKAQSPQDNSKDRDKLPDAVDVSYTPSGKAYAIRRAIKRNVEVPQIFFTVPDNETQPDTPDLEWIRNNSIRFLQIENKLISFVSVLNNVSKTLKDKCNAEAVVGIGQMVNDINVGVRQGAIMRDVIPENYGKTWLMYGHSGSNTLVEYDSELAFVHELVSKTYELPFYCEGTGQVVYKNALYCLKAKTNIMIRYDLGGSAFIDEYPLEGAGVHNVYPYQNNILSDVDFAVDEFGLWVTYSTVEADGKVVVSKLNENTMILEEVWLTNFPKKLLLNSFIVCGVLYGVEAPPNSHAFVRYKYDTRTGIDSVLGAKDMILPIVNHDVRVNVAMMDYNALQKVLHVWNNFGHVETYPCGGDIGDGAGDSAILITLIHPGSITPSLAERWRPVSL</sequence>
<organism evidence="5 6">
    <name type="scientific">Octopus vulgaris</name>
    <name type="common">Common octopus</name>
    <dbReference type="NCBI Taxonomy" id="6645"/>
    <lineage>
        <taxon>Eukaryota</taxon>
        <taxon>Metazoa</taxon>
        <taxon>Spiralia</taxon>
        <taxon>Lophotrochozoa</taxon>
        <taxon>Mollusca</taxon>
        <taxon>Cephalopoda</taxon>
        <taxon>Coleoidea</taxon>
        <taxon>Octopodiformes</taxon>
        <taxon>Octopoda</taxon>
        <taxon>Incirrata</taxon>
        <taxon>Octopodidae</taxon>
        <taxon>Octopus</taxon>
    </lineage>
</organism>
<dbReference type="Proteomes" id="UP001162480">
    <property type="component" value="Chromosome 16"/>
</dbReference>
<dbReference type="AlphaFoldDB" id="A0AA36FHA1"/>
<evidence type="ECO:0000256" key="3">
    <source>
        <dbReference type="PROSITE-ProRule" id="PRU00446"/>
    </source>
</evidence>
<proteinExistence type="predicted"/>
<reference evidence="5" key="1">
    <citation type="submission" date="2023-08" db="EMBL/GenBank/DDBJ databases">
        <authorList>
            <person name="Alioto T."/>
            <person name="Alioto T."/>
            <person name="Gomez Garrido J."/>
        </authorList>
    </citation>
    <scope>NUCLEOTIDE SEQUENCE</scope>
</reference>
<evidence type="ECO:0000256" key="1">
    <source>
        <dbReference type="ARBA" id="ARBA00004613"/>
    </source>
</evidence>
<name>A0AA36FHA1_OCTVU</name>
<accession>A0AA36FHA1</accession>
<keyword evidence="2" id="KW-0964">Secreted</keyword>
<evidence type="ECO:0000259" key="4">
    <source>
        <dbReference type="PROSITE" id="PS51132"/>
    </source>
</evidence>
<dbReference type="SMART" id="SM00284">
    <property type="entry name" value="OLF"/>
    <property type="match status" value="1"/>
</dbReference>
<comment type="caution">
    <text evidence="3">Lacks conserved residue(s) required for the propagation of feature annotation.</text>
</comment>
<evidence type="ECO:0000313" key="6">
    <source>
        <dbReference type="Proteomes" id="UP001162480"/>
    </source>
</evidence>
<gene>
    <name evidence="5" type="ORF">OCTVUL_1B003209</name>
</gene>
<protein>
    <recommendedName>
        <fullName evidence="4">Olfactomedin-like domain-containing protein</fullName>
    </recommendedName>
</protein>
<dbReference type="Pfam" id="PF02191">
    <property type="entry name" value="OLF"/>
    <property type="match status" value="1"/>
</dbReference>
<dbReference type="GO" id="GO:0005615">
    <property type="term" value="C:extracellular space"/>
    <property type="evidence" value="ECO:0007669"/>
    <property type="project" value="TreeGrafter"/>
</dbReference>
<dbReference type="InterPro" id="IPR003112">
    <property type="entry name" value="Olfac-like_dom"/>
</dbReference>